<sequence>MTSRKTTASLLCSALLLALFASGCQQDAAREAEEASATDAAAATAEPAPAVETKAVEPPPPPVPVPGTDAAIVEDHSTPVAAAPTFDAKAFAGRYAAGDTALEITADGMFALTLGGNAIDGTWTLQANGKTVTLDPDSKSESDRQLEVVSADSVKLAGTVLKRVADKQ</sequence>
<reference evidence="4" key="1">
    <citation type="journal article" date="2019" name="Int. J. Syst. Evol. Microbiol.">
        <title>The Global Catalogue of Microorganisms (GCM) 10K type strain sequencing project: providing services to taxonomists for standard genome sequencing and annotation.</title>
        <authorList>
            <consortium name="The Broad Institute Genomics Platform"/>
            <consortium name="The Broad Institute Genome Sequencing Center for Infectious Disease"/>
            <person name="Wu L."/>
            <person name="Ma J."/>
        </authorList>
    </citation>
    <scope>NUCLEOTIDE SEQUENCE [LARGE SCALE GENOMIC DNA]</scope>
    <source>
        <strain evidence="4">JCM 18204</strain>
    </source>
</reference>
<evidence type="ECO:0000313" key="4">
    <source>
        <dbReference type="Proteomes" id="UP001499959"/>
    </source>
</evidence>
<feature type="compositionally biased region" description="Low complexity" evidence="1">
    <location>
        <begin position="35"/>
        <end position="53"/>
    </location>
</feature>
<protein>
    <recommendedName>
        <fullName evidence="5">Lipocalin-like domain-containing protein</fullName>
    </recommendedName>
</protein>
<dbReference type="EMBL" id="BAABJE010000001">
    <property type="protein sequence ID" value="GAA4780786.1"/>
    <property type="molecule type" value="Genomic_DNA"/>
</dbReference>
<evidence type="ECO:0008006" key="5">
    <source>
        <dbReference type="Google" id="ProtNLM"/>
    </source>
</evidence>
<feature type="chain" id="PRO_5047164498" description="Lipocalin-like domain-containing protein" evidence="2">
    <location>
        <begin position="24"/>
        <end position="168"/>
    </location>
</feature>
<feature type="region of interest" description="Disordered" evidence="1">
    <location>
        <begin position="31"/>
        <end position="70"/>
    </location>
</feature>
<gene>
    <name evidence="3" type="ORF">GCM10023307_00960</name>
</gene>
<comment type="caution">
    <text evidence="3">The sequence shown here is derived from an EMBL/GenBank/DDBJ whole genome shotgun (WGS) entry which is preliminary data.</text>
</comment>
<organism evidence="3 4">
    <name type="scientific">Lysobacter hankyongensis</name>
    <dbReference type="NCBI Taxonomy" id="1176535"/>
    <lineage>
        <taxon>Bacteria</taxon>
        <taxon>Pseudomonadati</taxon>
        <taxon>Pseudomonadota</taxon>
        <taxon>Gammaproteobacteria</taxon>
        <taxon>Lysobacterales</taxon>
        <taxon>Lysobacteraceae</taxon>
        <taxon>Lysobacter</taxon>
    </lineage>
</organism>
<evidence type="ECO:0000256" key="2">
    <source>
        <dbReference type="SAM" id="SignalP"/>
    </source>
</evidence>
<keyword evidence="4" id="KW-1185">Reference proteome</keyword>
<dbReference type="Proteomes" id="UP001499959">
    <property type="component" value="Unassembled WGS sequence"/>
</dbReference>
<evidence type="ECO:0000313" key="3">
    <source>
        <dbReference type="EMBL" id="GAA4780786.1"/>
    </source>
</evidence>
<evidence type="ECO:0000256" key="1">
    <source>
        <dbReference type="SAM" id="MobiDB-lite"/>
    </source>
</evidence>
<dbReference type="RefSeq" id="WP_345301310.1">
    <property type="nucleotide sequence ID" value="NZ_BAABJE010000001.1"/>
</dbReference>
<accession>A0ABP9AGH4</accession>
<feature type="signal peptide" evidence="2">
    <location>
        <begin position="1"/>
        <end position="23"/>
    </location>
</feature>
<name>A0ABP9AGH4_9GAMM</name>
<proteinExistence type="predicted"/>
<dbReference type="PROSITE" id="PS51257">
    <property type="entry name" value="PROKAR_LIPOPROTEIN"/>
    <property type="match status" value="1"/>
</dbReference>
<keyword evidence="2" id="KW-0732">Signal</keyword>